<feature type="non-terminal residue" evidence="1">
    <location>
        <position position="1"/>
    </location>
</feature>
<evidence type="ECO:0000313" key="2">
    <source>
        <dbReference type="Proteomes" id="UP001152888"/>
    </source>
</evidence>
<name>A0A9P0PNA5_ACAOB</name>
<proteinExistence type="predicted"/>
<evidence type="ECO:0000313" key="1">
    <source>
        <dbReference type="EMBL" id="CAH1992624.1"/>
    </source>
</evidence>
<gene>
    <name evidence="1" type="ORF">ACAOBT_LOCUS20989</name>
</gene>
<dbReference type="Proteomes" id="UP001152888">
    <property type="component" value="Unassembled WGS sequence"/>
</dbReference>
<organism evidence="1 2">
    <name type="scientific">Acanthoscelides obtectus</name>
    <name type="common">Bean weevil</name>
    <name type="synonym">Bruchus obtectus</name>
    <dbReference type="NCBI Taxonomy" id="200917"/>
    <lineage>
        <taxon>Eukaryota</taxon>
        <taxon>Metazoa</taxon>
        <taxon>Ecdysozoa</taxon>
        <taxon>Arthropoda</taxon>
        <taxon>Hexapoda</taxon>
        <taxon>Insecta</taxon>
        <taxon>Pterygota</taxon>
        <taxon>Neoptera</taxon>
        <taxon>Endopterygota</taxon>
        <taxon>Coleoptera</taxon>
        <taxon>Polyphaga</taxon>
        <taxon>Cucujiformia</taxon>
        <taxon>Chrysomeloidea</taxon>
        <taxon>Chrysomelidae</taxon>
        <taxon>Bruchinae</taxon>
        <taxon>Bruchini</taxon>
        <taxon>Acanthoscelides</taxon>
    </lineage>
</organism>
<protein>
    <submittedName>
        <fullName evidence="1">Uncharacterized protein</fullName>
    </submittedName>
</protein>
<accession>A0A9P0PNA5</accession>
<comment type="caution">
    <text evidence="1">The sequence shown here is derived from an EMBL/GenBank/DDBJ whole genome shotgun (WGS) entry which is preliminary data.</text>
</comment>
<sequence>FFIIFHCFAVIILGKFRKIKVDSGLGFVHLLFCSLLERLW</sequence>
<reference evidence="1" key="1">
    <citation type="submission" date="2022-03" db="EMBL/GenBank/DDBJ databases">
        <authorList>
            <person name="Sayadi A."/>
        </authorList>
    </citation>
    <scope>NUCLEOTIDE SEQUENCE</scope>
</reference>
<dbReference type="AlphaFoldDB" id="A0A9P0PNA5"/>
<keyword evidence="2" id="KW-1185">Reference proteome</keyword>
<dbReference type="EMBL" id="CAKOFQ010007150">
    <property type="protein sequence ID" value="CAH1992624.1"/>
    <property type="molecule type" value="Genomic_DNA"/>
</dbReference>